<evidence type="ECO:0000313" key="2">
    <source>
        <dbReference type="EMBL" id="CAD7569423.1"/>
    </source>
</evidence>
<evidence type="ECO:0000256" key="1">
    <source>
        <dbReference type="SAM" id="MobiDB-lite"/>
    </source>
</evidence>
<organism evidence="2">
    <name type="scientific">Timema californicum</name>
    <name type="common">California timema</name>
    <name type="synonym">Walking stick</name>
    <dbReference type="NCBI Taxonomy" id="61474"/>
    <lineage>
        <taxon>Eukaryota</taxon>
        <taxon>Metazoa</taxon>
        <taxon>Ecdysozoa</taxon>
        <taxon>Arthropoda</taxon>
        <taxon>Hexapoda</taxon>
        <taxon>Insecta</taxon>
        <taxon>Pterygota</taxon>
        <taxon>Neoptera</taxon>
        <taxon>Polyneoptera</taxon>
        <taxon>Phasmatodea</taxon>
        <taxon>Timematodea</taxon>
        <taxon>Timematoidea</taxon>
        <taxon>Timematidae</taxon>
        <taxon>Timema</taxon>
    </lineage>
</organism>
<gene>
    <name evidence="2" type="ORF">TCMB3V08_LOCUS2162</name>
</gene>
<name>A0A7R9IZ14_TIMCA</name>
<proteinExistence type="predicted"/>
<dbReference type="AlphaFoldDB" id="A0A7R9IZ14"/>
<feature type="compositionally biased region" description="Basic and acidic residues" evidence="1">
    <location>
        <begin position="141"/>
        <end position="154"/>
    </location>
</feature>
<dbReference type="EMBL" id="OE179664">
    <property type="protein sequence ID" value="CAD7569423.1"/>
    <property type="molecule type" value="Genomic_DNA"/>
</dbReference>
<protein>
    <submittedName>
        <fullName evidence="2">(California timema) hypothetical protein</fullName>
    </submittedName>
</protein>
<feature type="compositionally biased region" description="Polar residues" evidence="1">
    <location>
        <begin position="98"/>
        <end position="109"/>
    </location>
</feature>
<feature type="region of interest" description="Disordered" evidence="1">
    <location>
        <begin position="88"/>
        <end position="182"/>
    </location>
</feature>
<sequence length="182" mass="21324">MKNTQLMNIFYSVKYFEIRAIILLIGALTQNNYGKTQESNLKLEQVLRQEKIPPKEPKKQKRLRPGQLLYLPERISVTIEYKLESIPPGTVKKKNFKKSPQGSRHQTPDTVDDRVRDLPPRQQHQYQSGPPPQSRGHNQPPRRDNRRDERRRMTDEEDTVLDSQDVSSIDRDIDIIKSGNIR</sequence>
<accession>A0A7R9IZ14</accession>
<reference evidence="2" key="1">
    <citation type="submission" date="2020-11" db="EMBL/GenBank/DDBJ databases">
        <authorList>
            <person name="Tran Van P."/>
        </authorList>
    </citation>
    <scope>NUCLEOTIDE SEQUENCE</scope>
</reference>